<keyword evidence="2" id="KW-1185">Reference proteome</keyword>
<protein>
    <submittedName>
        <fullName evidence="1">Uncharacterized protein</fullName>
    </submittedName>
</protein>
<proteinExistence type="predicted"/>
<gene>
    <name evidence="1" type="ORF">MTR67_017760</name>
</gene>
<sequence>MSPQFVVQVEDLHMVQTPPSVSSSTAIAPPSLLLYTNNFHNNNLASPVRPVPERRTITATLYTISSETCYEVGVNMMNYSTGNKTTTVIKLNDVPHNVGEGFLQAPISRQTITTTTTVRPHAFSSPVKGVKMSKAQEASGDDRARQVSISKKEYDHQQASKCCSSSAISLPQGTTSWLVLATPRNTASDESII</sequence>
<dbReference type="EMBL" id="CP133615">
    <property type="protein sequence ID" value="WMV24375.1"/>
    <property type="molecule type" value="Genomic_DNA"/>
</dbReference>
<dbReference type="Proteomes" id="UP001234989">
    <property type="component" value="Chromosome 4"/>
</dbReference>
<dbReference type="AlphaFoldDB" id="A0AAF0QNJ1"/>
<evidence type="ECO:0000313" key="1">
    <source>
        <dbReference type="EMBL" id="WMV24375.1"/>
    </source>
</evidence>
<name>A0AAF0QNJ1_SOLVR</name>
<accession>A0AAF0QNJ1</accession>
<evidence type="ECO:0000313" key="2">
    <source>
        <dbReference type="Proteomes" id="UP001234989"/>
    </source>
</evidence>
<reference evidence="1" key="1">
    <citation type="submission" date="2023-08" db="EMBL/GenBank/DDBJ databases">
        <title>A de novo genome assembly of Solanum verrucosum Schlechtendal, a Mexican diploid species geographically isolated from the other diploid A-genome species in potato relatives.</title>
        <authorList>
            <person name="Hosaka K."/>
        </authorList>
    </citation>
    <scope>NUCLEOTIDE SEQUENCE</scope>
    <source>
        <tissue evidence="1">Young leaves</tissue>
    </source>
</reference>
<organism evidence="1 2">
    <name type="scientific">Solanum verrucosum</name>
    <dbReference type="NCBI Taxonomy" id="315347"/>
    <lineage>
        <taxon>Eukaryota</taxon>
        <taxon>Viridiplantae</taxon>
        <taxon>Streptophyta</taxon>
        <taxon>Embryophyta</taxon>
        <taxon>Tracheophyta</taxon>
        <taxon>Spermatophyta</taxon>
        <taxon>Magnoliopsida</taxon>
        <taxon>eudicotyledons</taxon>
        <taxon>Gunneridae</taxon>
        <taxon>Pentapetalae</taxon>
        <taxon>asterids</taxon>
        <taxon>lamiids</taxon>
        <taxon>Solanales</taxon>
        <taxon>Solanaceae</taxon>
        <taxon>Solanoideae</taxon>
        <taxon>Solaneae</taxon>
        <taxon>Solanum</taxon>
    </lineage>
</organism>